<dbReference type="Proteomes" id="UP001500218">
    <property type="component" value="Unassembled WGS sequence"/>
</dbReference>
<dbReference type="InterPro" id="IPR036906">
    <property type="entry name" value="ATPase_V1_fsu_sf"/>
</dbReference>
<evidence type="ECO:0000313" key="2">
    <source>
        <dbReference type="EMBL" id="GAA1804962.1"/>
    </source>
</evidence>
<proteinExistence type="predicted"/>
<feature type="region of interest" description="Disordered" evidence="1">
    <location>
        <begin position="54"/>
        <end position="94"/>
    </location>
</feature>
<comment type="caution">
    <text evidence="2">The sequence shown here is derived from an EMBL/GenBank/DDBJ whole genome shotgun (WGS) entry which is preliminary data.</text>
</comment>
<evidence type="ECO:0000256" key="1">
    <source>
        <dbReference type="SAM" id="MobiDB-lite"/>
    </source>
</evidence>
<protein>
    <submittedName>
        <fullName evidence="2">Uncharacterized protein</fullName>
    </submittedName>
</protein>
<organism evidence="2 3">
    <name type="scientific">Luedemannella flava</name>
    <dbReference type="NCBI Taxonomy" id="349316"/>
    <lineage>
        <taxon>Bacteria</taxon>
        <taxon>Bacillati</taxon>
        <taxon>Actinomycetota</taxon>
        <taxon>Actinomycetes</taxon>
        <taxon>Micromonosporales</taxon>
        <taxon>Micromonosporaceae</taxon>
        <taxon>Luedemannella</taxon>
    </lineage>
</organism>
<reference evidence="3" key="1">
    <citation type="journal article" date="2019" name="Int. J. Syst. Evol. Microbiol.">
        <title>The Global Catalogue of Microorganisms (GCM) 10K type strain sequencing project: providing services to taxonomists for standard genome sequencing and annotation.</title>
        <authorList>
            <consortium name="The Broad Institute Genomics Platform"/>
            <consortium name="The Broad Institute Genome Sequencing Center for Infectious Disease"/>
            <person name="Wu L."/>
            <person name="Ma J."/>
        </authorList>
    </citation>
    <scope>NUCLEOTIDE SEQUENCE [LARGE SCALE GENOMIC DNA]</scope>
    <source>
        <strain evidence="3">JCM 13250</strain>
    </source>
</reference>
<accession>A0ABP4YC35</accession>
<name>A0ABP4YC35_9ACTN</name>
<evidence type="ECO:0000313" key="3">
    <source>
        <dbReference type="Proteomes" id="UP001500218"/>
    </source>
</evidence>
<dbReference type="EMBL" id="BAAALT010000076">
    <property type="protein sequence ID" value="GAA1804962.1"/>
    <property type="molecule type" value="Genomic_DNA"/>
</dbReference>
<dbReference type="RefSeq" id="WP_344130830.1">
    <property type="nucleotide sequence ID" value="NZ_BAAALT010000076.1"/>
</dbReference>
<gene>
    <name evidence="2" type="ORF">GCM10009682_28420</name>
</gene>
<keyword evidence="3" id="KW-1185">Reference proteome</keyword>
<sequence>MGGVVAIGEAQLVADFALAGVAVHVADSPADAVAAWRALADSTALVILSPTAAQAIGPTSPGPGRPVVAVLPADPSRPDPELTIVRTAHPDTPR</sequence>
<dbReference type="SUPFAM" id="SSF159468">
    <property type="entry name" value="AtpF-like"/>
    <property type="match status" value="1"/>
</dbReference>